<proteinExistence type="predicted"/>
<dbReference type="GO" id="GO:0016740">
    <property type="term" value="F:transferase activity"/>
    <property type="evidence" value="ECO:0007669"/>
    <property type="project" value="UniProtKB-KW"/>
</dbReference>
<keyword evidence="2" id="KW-0808">Transferase</keyword>
<evidence type="ECO:0000313" key="3">
    <source>
        <dbReference type="Proteomes" id="UP001058860"/>
    </source>
</evidence>
<evidence type="ECO:0000313" key="2">
    <source>
        <dbReference type="EMBL" id="UUY05547.1"/>
    </source>
</evidence>
<dbReference type="RefSeq" id="WP_353865993.1">
    <property type="nucleotide sequence ID" value="NZ_CP088295.1"/>
</dbReference>
<dbReference type="InterPro" id="IPR005835">
    <property type="entry name" value="NTP_transferase_dom"/>
</dbReference>
<keyword evidence="3" id="KW-1185">Reference proteome</keyword>
<evidence type="ECO:0000259" key="1">
    <source>
        <dbReference type="Pfam" id="PF00483"/>
    </source>
</evidence>
<dbReference type="Proteomes" id="UP001058860">
    <property type="component" value="Chromosome"/>
</dbReference>
<organism evidence="2 3">
    <name type="scientific">Svornostia abyssi</name>
    <dbReference type="NCBI Taxonomy" id="2898438"/>
    <lineage>
        <taxon>Bacteria</taxon>
        <taxon>Bacillati</taxon>
        <taxon>Actinomycetota</taxon>
        <taxon>Thermoleophilia</taxon>
        <taxon>Solirubrobacterales</taxon>
        <taxon>Baekduiaceae</taxon>
        <taxon>Svornostia</taxon>
    </lineage>
</organism>
<reference evidence="3" key="1">
    <citation type="submission" date="2021-11" db="EMBL/GenBank/DDBJ databases">
        <title>Cultivation dependent microbiological survey of springs from the worlds oldest radium mine currently devoted to the extraction of radon-saturated water.</title>
        <authorList>
            <person name="Kapinusova G."/>
            <person name="Smrhova T."/>
            <person name="Strejcek M."/>
            <person name="Suman J."/>
            <person name="Jani K."/>
            <person name="Pajer P."/>
            <person name="Uhlik O."/>
        </authorList>
    </citation>
    <scope>NUCLEOTIDE SEQUENCE [LARGE SCALE GENOMIC DNA]</scope>
    <source>
        <strain evidence="3">J379</strain>
    </source>
</reference>
<dbReference type="InterPro" id="IPR029044">
    <property type="entry name" value="Nucleotide-diphossugar_trans"/>
</dbReference>
<protein>
    <submittedName>
        <fullName evidence="2">NTP transferase domain-containing protein</fullName>
    </submittedName>
</protein>
<dbReference type="Pfam" id="PF00483">
    <property type="entry name" value="NTP_transferase"/>
    <property type="match status" value="1"/>
</dbReference>
<dbReference type="PANTHER" id="PTHR22572">
    <property type="entry name" value="SUGAR-1-PHOSPHATE GUANYL TRANSFERASE"/>
    <property type="match status" value="1"/>
</dbReference>
<accession>A0ABY5PLV2</accession>
<dbReference type="Gene3D" id="3.90.550.10">
    <property type="entry name" value="Spore Coat Polysaccharide Biosynthesis Protein SpsA, Chain A"/>
    <property type="match status" value="1"/>
</dbReference>
<dbReference type="InterPro" id="IPR050486">
    <property type="entry name" value="Mannose-1P_guanyltransferase"/>
</dbReference>
<gene>
    <name evidence="2" type="ORF">LRS13_08520</name>
</gene>
<sequence length="241" mass="27265">MARRAVILAGGLGTRLRPYTVVLPKPLMPVGDRPVLDIVVRQLRTRQFDQVTIATGYLAELIEAFFRDGDAYGIPIDYYREHEPLGTVGALGLIDGLDEDFLVMNGDILTDLDYAQLLADHQKSDAIATIATRTTKVQISLGVLDFADEDDATLLTNYFEKPNIEYESSMGVYCFDPRVKEFIAPGERLDFPDLMLRLVHEGEKVRAWRSNDFWLDIGRPEDYEQAQDDIEALQDRLIPPE</sequence>
<name>A0ABY5PLV2_9ACTN</name>
<feature type="domain" description="Nucleotidyl transferase" evidence="1">
    <location>
        <begin position="5"/>
        <end position="231"/>
    </location>
</feature>
<dbReference type="EMBL" id="CP088295">
    <property type="protein sequence ID" value="UUY05547.1"/>
    <property type="molecule type" value="Genomic_DNA"/>
</dbReference>
<dbReference type="SUPFAM" id="SSF53448">
    <property type="entry name" value="Nucleotide-diphospho-sugar transferases"/>
    <property type="match status" value="1"/>
</dbReference>